<keyword evidence="6" id="KW-0762">Sugar transport</keyword>
<feature type="transmembrane region" description="Helical" evidence="12">
    <location>
        <begin position="627"/>
        <end position="648"/>
    </location>
</feature>
<evidence type="ECO:0000256" key="3">
    <source>
        <dbReference type="ARBA" id="ARBA00022448"/>
    </source>
</evidence>
<reference evidence="16 17" key="1">
    <citation type="journal article" date="2015" name="Genome Announc.">
        <title>Expanding the biotechnology potential of lactobacilli through comparative genomics of 213 strains and associated genera.</title>
        <authorList>
            <person name="Sun Z."/>
            <person name="Harris H.M."/>
            <person name="McCann A."/>
            <person name="Guo C."/>
            <person name="Argimon S."/>
            <person name="Zhang W."/>
            <person name="Yang X."/>
            <person name="Jeffery I.B."/>
            <person name="Cooney J.C."/>
            <person name="Kagawa T.F."/>
            <person name="Liu W."/>
            <person name="Song Y."/>
            <person name="Salvetti E."/>
            <person name="Wrobel A."/>
            <person name="Rasinkangas P."/>
            <person name="Parkhill J."/>
            <person name="Rea M.C."/>
            <person name="O'Sullivan O."/>
            <person name="Ritari J."/>
            <person name="Douillard F.P."/>
            <person name="Paul Ross R."/>
            <person name="Yang R."/>
            <person name="Briner A.E."/>
            <person name="Felis G.E."/>
            <person name="de Vos W.M."/>
            <person name="Barrangou R."/>
            <person name="Klaenhammer T.R."/>
            <person name="Caufield P.W."/>
            <person name="Cui Y."/>
            <person name="Zhang H."/>
            <person name="O'Toole P.W."/>
        </authorList>
    </citation>
    <scope>NUCLEOTIDE SEQUENCE [LARGE SCALE GENOMIC DNA]</scope>
    <source>
        <strain evidence="16 17">DSM 20253</strain>
    </source>
</reference>
<dbReference type="InterPro" id="IPR003353">
    <property type="entry name" value="PTS_IIB_fruc"/>
</dbReference>
<feature type="transmembrane region" description="Helical" evidence="12">
    <location>
        <begin position="387"/>
        <end position="405"/>
    </location>
</feature>
<evidence type="ECO:0000256" key="7">
    <source>
        <dbReference type="ARBA" id="ARBA00022679"/>
    </source>
</evidence>
<evidence type="ECO:0000256" key="1">
    <source>
        <dbReference type="ARBA" id="ARBA00004429"/>
    </source>
</evidence>
<dbReference type="PROSITE" id="PS51094">
    <property type="entry name" value="PTS_EIIA_TYPE_2"/>
    <property type="match status" value="1"/>
</dbReference>
<dbReference type="SUPFAM" id="SSF52794">
    <property type="entry name" value="PTS system IIB component-like"/>
    <property type="match status" value="1"/>
</dbReference>
<dbReference type="InterPro" id="IPR013014">
    <property type="entry name" value="PTS_EIIC_2"/>
</dbReference>
<dbReference type="InterPro" id="IPR006327">
    <property type="entry name" value="PTS_IIC_fruc"/>
</dbReference>
<dbReference type="PROSITE" id="PS00372">
    <property type="entry name" value="PTS_EIIA_TYPE_2_HIS"/>
    <property type="match status" value="1"/>
</dbReference>
<dbReference type="NCBIfam" id="TIGR00848">
    <property type="entry name" value="fruA"/>
    <property type="match status" value="1"/>
</dbReference>
<dbReference type="PROSITE" id="PS51104">
    <property type="entry name" value="PTS_EIIC_TYPE_2"/>
    <property type="match status" value="1"/>
</dbReference>
<dbReference type="NCBIfam" id="TIGR00829">
    <property type="entry name" value="FRU"/>
    <property type="match status" value="1"/>
</dbReference>
<dbReference type="PROSITE" id="PS51099">
    <property type="entry name" value="PTS_EIIB_TYPE_2"/>
    <property type="match status" value="1"/>
</dbReference>
<dbReference type="FunFam" id="3.40.50.2300:FF:000014">
    <property type="entry name" value="PTS system fructose-like transporter subunit IIB"/>
    <property type="match status" value="1"/>
</dbReference>
<feature type="domain" description="PTS EIIA type-2" evidence="13">
    <location>
        <begin position="5"/>
        <end position="149"/>
    </location>
</feature>
<evidence type="ECO:0000256" key="11">
    <source>
        <dbReference type="ARBA" id="ARBA00023136"/>
    </source>
</evidence>
<evidence type="ECO:0000256" key="9">
    <source>
        <dbReference type="ARBA" id="ARBA00022692"/>
    </source>
</evidence>
<keyword evidence="11 12" id="KW-0472">Membrane</keyword>
<dbReference type="InterPro" id="IPR050864">
    <property type="entry name" value="Bacterial_PTS_Sugar_Transport"/>
</dbReference>
<evidence type="ECO:0000256" key="5">
    <source>
        <dbReference type="ARBA" id="ARBA00022553"/>
    </source>
</evidence>
<dbReference type="PANTHER" id="PTHR30505">
    <property type="entry name" value="FRUCTOSE-LIKE PERMEASE"/>
    <property type="match status" value="1"/>
</dbReference>
<dbReference type="GO" id="GO:0005351">
    <property type="term" value="F:carbohydrate:proton symporter activity"/>
    <property type="evidence" value="ECO:0007669"/>
    <property type="project" value="InterPro"/>
</dbReference>
<feature type="transmembrane region" description="Helical" evidence="12">
    <location>
        <begin position="357"/>
        <end position="380"/>
    </location>
</feature>
<organism evidence="16 17">
    <name type="scientific">Loigolactobacillus rennini DSM 20253</name>
    <dbReference type="NCBI Taxonomy" id="1423796"/>
    <lineage>
        <taxon>Bacteria</taxon>
        <taxon>Bacillati</taxon>
        <taxon>Bacillota</taxon>
        <taxon>Bacilli</taxon>
        <taxon>Lactobacillales</taxon>
        <taxon>Lactobacillaceae</taxon>
        <taxon>Loigolactobacillus</taxon>
    </lineage>
</organism>
<dbReference type="InterPro" id="IPR003501">
    <property type="entry name" value="PTS_EIIB_2/3"/>
</dbReference>
<dbReference type="InterPro" id="IPR013011">
    <property type="entry name" value="PTS_EIIB_2"/>
</dbReference>
<protein>
    <submittedName>
        <fullName evidence="16">Fructose-specific phosphotransferase system, enzyme IIABC</fullName>
    </submittedName>
</protein>
<dbReference type="GO" id="GO:0005737">
    <property type="term" value="C:cytoplasm"/>
    <property type="evidence" value="ECO:0007669"/>
    <property type="project" value="UniProtKB-SubCell"/>
</dbReference>
<feature type="domain" description="PTS EIIB type-2" evidence="14">
    <location>
        <begin position="192"/>
        <end position="287"/>
    </location>
</feature>
<dbReference type="InterPro" id="IPR002178">
    <property type="entry name" value="PTS_EIIA_type-2_dom"/>
</dbReference>
<dbReference type="InterPro" id="IPR004715">
    <property type="entry name" value="PTS_IIA_fruc"/>
</dbReference>
<keyword evidence="5" id="KW-0597">Phosphoprotein</keyword>
<dbReference type="NCBIfam" id="TIGR01427">
    <property type="entry name" value="PTS_IIC_fructo"/>
    <property type="match status" value="1"/>
</dbReference>
<dbReference type="GO" id="GO:0005886">
    <property type="term" value="C:plasma membrane"/>
    <property type="evidence" value="ECO:0007669"/>
    <property type="project" value="UniProtKB-SubCell"/>
</dbReference>
<accession>A0A0R2DGY6</accession>
<dbReference type="Pfam" id="PF00359">
    <property type="entry name" value="PTS_EIIA_2"/>
    <property type="match status" value="1"/>
</dbReference>
<keyword evidence="17" id="KW-1185">Reference proteome</keyword>
<evidence type="ECO:0000256" key="10">
    <source>
        <dbReference type="ARBA" id="ARBA00022989"/>
    </source>
</evidence>
<dbReference type="FunFam" id="3.40.930.10:FF:000009">
    <property type="entry name" value="PTS system, fructose specific IIABC component"/>
    <property type="match status" value="1"/>
</dbReference>
<evidence type="ECO:0000259" key="13">
    <source>
        <dbReference type="PROSITE" id="PS51094"/>
    </source>
</evidence>
<dbReference type="Gene3D" id="3.40.930.10">
    <property type="entry name" value="Mannitol-specific EII, Chain A"/>
    <property type="match status" value="1"/>
</dbReference>
<dbReference type="Gene3D" id="3.40.50.2300">
    <property type="match status" value="1"/>
</dbReference>
<dbReference type="CDD" id="cd00211">
    <property type="entry name" value="PTS_IIA_fru"/>
    <property type="match status" value="1"/>
</dbReference>
<evidence type="ECO:0000259" key="15">
    <source>
        <dbReference type="PROSITE" id="PS51104"/>
    </source>
</evidence>
<evidence type="ECO:0000313" key="16">
    <source>
        <dbReference type="EMBL" id="KRM99643.1"/>
    </source>
</evidence>
<dbReference type="Pfam" id="PF02302">
    <property type="entry name" value="PTS_IIB"/>
    <property type="match status" value="1"/>
</dbReference>
<feature type="transmembrane region" description="Helical" evidence="12">
    <location>
        <begin position="487"/>
        <end position="509"/>
    </location>
</feature>
<evidence type="ECO:0000256" key="8">
    <source>
        <dbReference type="ARBA" id="ARBA00022683"/>
    </source>
</evidence>
<evidence type="ECO:0000256" key="6">
    <source>
        <dbReference type="ARBA" id="ARBA00022597"/>
    </source>
</evidence>
<dbReference type="GO" id="GO:0022877">
    <property type="term" value="F:protein-N(PI)-phosphohistidine-fructose phosphotransferase system transporter activity"/>
    <property type="evidence" value="ECO:0007669"/>
    <property type="project" value="InterPro"/>
</dbReference>
<feature type="transmembrane region" description="Helical" evidence="12">
    <location>
        <begin position="449"/>
        <end position="467"/>
    </location>
</feature>
<dbReference type="InterPro" id="IPR016152">
    <property type="entry name" value="PTrfase/Anion_transptr"/>
</dbReference>
<dbReference type="CDD" id="cd05569">
    <property type="entry name" value="PTS_IIB_fructose"/>
    <property type="match status" value="1"/>
</dbReference>
<proteinExistence type="predicted"/>
<evidence type="ECO:0000256" key="2">
    <source>
        <dbReference type="ARBA" id="ARBA00004496"/>
    </source>
</evidence>
<name>A0A0R2DGY6_9LACO</name>
<dbReference type="InterPro" id="IPR036095">
    <property type="entry name" value="PTS_EIIB-like_sf"/>
</dbReference>
<dbReference type="RefSeq" id="WP_057873141.1">
    <property type="nucleotide sequence ID" value="NZ_AYYI01000009.1"/>
</dbReference>
<evidence type="ECO:0000259" key="14">
    <source>
        <dbReference type="PROSITE" id="PS51099"/>
    </source>
</evidence>
<dbReference type="InterPro" id="IPR003352">
    <property type="entry name" value="PTS_EIIC"/>
</dbReference>
<dbReference type="GO" id="GO:0009401">
    <property type="term" value="P:phosphoenolpyruvate-dependent sugar phosphotransferase system"/>
    <property type="evidence" value="ECO:0007669"/>
    <property type="project" value="UniProtKB-KW"/>
</dbReference>
<keyword evidence="8" id="KW-0598">Phosphotransferase system</keyword>
<dbReference type="EMBL" id="AYYI01000009">
    <property type="protein sequence ID" value="KRM99643.1"/>
    <property type="molecule type" value="Genomic_DNA"/>
</dbReference>
<gene>
    <name evidence="16" type="ORF">FC24_GL002199</name>
</gene>
<dbReference type="PATRIC" id="fig|1423796.3.peg.2231"/>
<dbReference type="SUPFAM" id="SSF55804">
    <property type="entry name" value="Phoshotransferase/anion transport protein"/>
    <property type="match status" value="1"/>
</dbReference>
<evidence type="ECO:0000256" key="12">
    <source>
        <dbReference type="SAM" id="Phobius"/>
    </source>
</evidence>
<dbReference type="GO" id="GO:0090563">
    <property type="term" value="F:protein-phosphocysteine-sugar phosphotransferase activity"/>
    <property type="evidence" value="ECO:0007669"/>
    <property type="project" value="TreeGrafter"/>
</dbReference>
<comment type="caution">
    <text evidence="16">The sequence shown here is derived from an EMBL/GenBank/DDBJ whole genome shotgun (WGS) entry which is preliminary data.</text>
</comment>
<keyword evidence="7 16" id="KW-0808">Transferase</keyword>
<dbReference type="Pfam" id="PF02378">
    <property type="entry name" value="PTS_EIIC"/>
    <property type="match status" value="1"/>
</dbReference>
<evidence type="ECO:0000256" key="4">
    <source>
        <dbReference type="ARBA" id="ARBA00022475"/>
    </source>
</evidence>
<dbReference type="STRING" id="1423796.FC24_GL002199"/>
<feature type="transmembrane region" description="Helical" evidence="12">
    <location>
        <begin position="529"/>
        <end position="551"/>
    </location>
</feature>
<keyword evidence="10 12" id="KW-1133">Transmembrane helix</keyword>
<dbReference type="OrthoDB" id="9782569at2"/>
<feature type="transmembrane region" description="Helical" evidence="12">
    <location>
        <begin position="328"/>
        <end position="345"/>
    </location>
</feature>
<dbReference type="PANTHER" id="PTHR30505:SF28">
    <property type="entry name" value="PTS SYSTEM 2-O-ALPHA-MANNOSYL-D-GLYCERATE-SPECIFIC EIIABC COMPONENT"/>
    <property type="match status" value="1"/>
</dbReference>
<feature type="transmembrane region" description="Helical" evidence="12">
    <location>
        <begin position="563"/>
        <end position="582"/>
    </location>
</feature>
<comment type="subcellular location">
    <subcellularLocation>
        <location evidence="1">Cell inner membrane</location>
        <topology evidence="1">Multi-pass membrane protein</topology>
    </subcellularLocation>
    <subcellularLocation>
        <location evidence="2">Cytoplasm</location>
    </subcellularLocation>
</comment>
<sequence length="659" mass="70013">MDIRDLLVKDVMIMDLKATTKAEAIDEMVHQYYTKGIIDDENLYKQDILKRENESTTGIGDGIAMPHAKDKAVTRATVLFAKSNKGVDFNALDGQPVHLFFMIAAPEGANNTHLQALAALSSLLINPDLVAALKKAQTPADVQQLFADAQAAKEAKDAQESASSAAADSQAAAKTAKTAAKTAKPEEERPFIVAVSACPTGIAHTYMAEAALKKQAEAMNVDIKVETNGSEGIKHRLTPEDIKRATGVIITADKKVKMARFAGKHLLNRPVIDGIKKPEELINETLAQKGTIYHAKGEDEQGPADNEEEKKSVWSNIYANLMNGISNMLPFVVGGGILMAISFMVEQTVGPHSTTFIFLNSIGNWAFSFLIPVLAAYIAVSIGDRPALMPGFVGGFMANTAAASVVKTSSVAGFLGGLAAGFIAGYVVVWLKRVFRNLPKSLDGLKPMIFYPILGLLIVGFLMYFIVDPIFAVINHALTVFLNSMGTGNSILLGTVLGGMMAIDMGGPFNKAAYTFAIGVYTSTGEGKLMAAVMVGGMIPPLATAIATTFWKNKFTADERKAGISNYILGVSFITEGAIPFAASDPLHVITSSLVGAAVGGGLTQLWQVSVPAPHGGIWVTPLATNWLFYLIAVVIGAIIAGVILGLWRPALNKTEAAK</sequence>
<dbReference type="Proteomes" id="UP000051638">
    <property type="component" value="Unassembled WGS sequence"/>
</dbReference>
<keyword evidence="3" id="KW-0813">Transport</keyword>
<evidence type="ECO:0000313" key="17">
    <source>
        <dbReference type="Proteomes" id="UP000051638"/>
    </source>
</evidence>
<dbReference type="AlphaFoldDB" id="A0A0R2DGY6"/>
<keyword evidence="4" id="KW-1003">Cell membrane</keyword>
<feature type="domain" description="PTS EIIC type-2" evidence="15">
    <location>
        <begin position="317"/>
        <end position="656"/>
    </location>
</feature>
<feature type="transmembrane region" description="Helical" evidence="12">
    <location>
        <begin position="411"/>
        <end position="429"/>
    </location>
</feature>
<keyword evidence="9 12" id="KW-0812">Transmembrane</keyword>